<dbReference type="InterPro" id="IPR017853">
    <property type="entry name" value="GH"/>
</dbReference>
<proteinExistence type="inferred from homology"/>
<name>A0A238YU06_9FLAO</name>
<dbReference type="AlphaFoldDB" id="A0A238YU06"/>
<dbReference type="GO" id="GO:0004563">
    <property type="term" value="F:beta-N-acetylhexosaminidase activity"/>
    <property type="evidence" value="ECO:0007669"/>
    <property type="project" value="UniProtKB-ARBA"/>
</dbReference>
<accession>A0A238YU06</accession>
<dbReference type="Pfam" id="PF00728">
    <property type="entry name" value="Glyco_hydro_20"/>
    <property type="match status" value="1"/>
</dbReference>
<dbReference type="SUPFAM" id="SSF51445">
    <property type="entry name" value="(Trans)glycosidases"/>
    <property type="match status" value="1"/>
</dbReference>
<evidence type="ECO:0000256" key="2">
    <source>
        <dbReference type="ARBA" id="ARBA00022801"/>
    </source>
</evidence>
<dbReference type="Proteomes" id="UP000198412">
    <property type="component" value="Unassembled WGS sequence"/>
</dbReference>
<keyword evidence="2 4" id="KW-0378">Hydrolase</keyword>
<comment type="similarity">
    <text evidence="1">Belongs to the glycosyl hydrolase 20 family.</text>
</comment>
<dbReference type="InterPro" id="IPR015883">
    <property type="entry name" value="Glyco_hydro_20_cat"/>
</dbReference>
<organism evidence="4 5">
    <name type="scientific">Lutibacter flavus</name>
    <dbReference type="NCBI Taxonomy" id="691689"/>
    <lineage>
        <taxon>Bacteria</taxon>
        <taxon>Pseudomonadati</taxon>
        <taxon>Bacteroidota</taxon>
        <taxon>Flavobacteriia</taxon>
        <taxon>Flavobacteriales</taxon>
        <taxon>Flavobacteriaceae</taxon>
        <taxon>Lutibacter</taxon>
    </lineage>
</organism>
<dbReference type="InterPro" id="IPR038901">
    <property type="entry name" value="HEXDC-like"/>
</dbReference>
<gene>
    <name evidence="4" type="ORF">SAMN04488111_2826</name>
</gene>
<evidence type="ECO:0000313" key="5">
    <source>
        <dbReference type="Proteomes" id="UP000198412"/>
    </source>
</evidence>
<evidence type="ECO:0000256" key="1">
    <source>
        <dbReference type="ARBA" id="ARBA00006285"/>
    </source>
</evidence>
<evidence type="ECO:0000259" key="3">
    <source>
        <dbReference type="Pfam" id="PF00728"/>
    </source>
</evidence>
<dbReference type="OrthoDB" id="9763537at2"/>
<dbReference type="PANTHER" id="PTHR21040">
    <property type="entry name" value="BCDNA.GH04120"/>
    <property type="match status" value="1"/>
</dbReference>
<dbReference type="PANTHER" id="PTHR21040:SF8">
    <property type="entry name" value="BCDNA.GH04120"/>
    <property type="match status" value="1"/>
</dbReference>
<keyword evidence="5" id="KW-1185">Reference proteome</keyword>
<dbReference type="EMBL" id="FZNX01000005">
    <property type="protein sequence ID" value="SNR74627.1"/>
    <property type="molecule type" value="Genomic_DNA"/>
</dbReference>
<reference evidence="5" key="1">
    <citation type="submission" date="2017-06" db="EMBL/GenBank/DDBJ databases">
        <authorList>
            <person name="Varghese N."/>
            <person name="Submissions S."/>
        </authorList>
    </citation>
    <scope>NUCLEOTIDE SEQUENCE [LARGE SCALE GENOMIC DNA]</scope>
    <source>
        <strain evidence="5">DSM 27993</strain>
    </source>
</reference>
<dbReference type="GO" id="GO:0005975">
    <property type="term" value="P:carbohydrate metabolic process"/>
    <property type="evidence" value="ECO:0007669"/>
    <property type="project" value="InterPro"/>
</dbReference>
<feature type="domain" description="Glycoside hydrolase family 20 catalytic" evidence="3">
    <location>
        <begin position="86"/>
        <end position="290"/>
    </location>
</feature>
<dbReference type="Gene3D" id="3.20.20.80">
    <property type="entry name" value="Glycosidases"/>
    <property type="match status" value="1"/>
</dbReference>
<sequence length="520" mass="60838">MTKKVLISSLLIFILGLNLKVVSQEKTLVETIVTFKVRGFHLDLRIQVMTPEALKSFTKELAGFGINALVLEWEATYPFEKQATISNELSYTREEVKSFIDYCQQIGIEVIPLQQCFGHVEYILRNERYSQLKEDKKDISQLCPLKIEENRNLFTDLFTDMALMHNSDYIHIGGDETYLLGHCSECSLKAANEGKSKLFVDYMKMMCEIVVKLGKKPIMWADILLKYPEAVDELPKETIFIDWNYGWKTNHFGDIENLQQKGFTFWGAPAIRSHPDNWYITYWEKHFNNQRDFIPYARKAEYEGLIMTSWSTSGLYGFTWDVGNKVIDMEQIRNTYPLSGFRILVASYSEALKNEEPINPKNFVINYGIERFGFIKRDGEKLWQALSSSPELIFNGKPEVSNSIAEMRSNSNLARELLYSLKPLKNKKEFEHYKLMADFRNHYLAFRELESFYNSDQFTVNHSKKLIEELKELLVQSKELDQRFFELNKGFLYDSEIDDQNRIRNLGLNILYNRLTKLKG</sequence>
<evidence type="ECO:0000313" key="4">
    <source>
        <dbReference type="EMBL" id="SNR74627.1"/>
    </source>
</evidence>
<protein>
    <submittedName>
        <fullName evidence="4">Glycosyl hydrolase family 20, catalytic domain</fullName>
    </submittedName>
</protein>
<dbReference type="RefSeq" id="WP_089379103.1">
    <property type="nucleotide sequence ID" value="NZ_FZNX01000005.1"/>
</dbReference>